<dbReference type="PANTHER" id="PTHR24305">
    <property type="entry name" value="CYTOCHROME P450"/>
    <property type="match status" value="1"/>
</dbReference>
<dbReference type="PANTHER" id="PTHR24305:SF166">
    <property type="entry name" value="CYTOCHROME P450 12A4, MITOCHONDRIAL-RELATED"/>
    <property type="match status" value="1"/>
</dbReference>
<evidence type="ECO:0000256" key="9">
    <source>
        <dbReference type="SAM" id="SignalP"/>
    </source>
</evidence>
<evidence type="ECO:0000256" key="3">
    <source>
        <dbReference type="ARBA" id="ARBA00010617"/>
    </source>
</evidence>
<dbReference type="GO" id="GO:0005506">
    <property type="term" value="F:iron ion binding"/>
    <property type="evidence" value="ECO:0007669"/>
    <property type="project" value="InterPro"/>
</dbReference>
<evidence type="ECO:0000256" key="7">
    <source>
        <dbReference type="ARBA" id="ARBA00023004"/>
    </source>
</evidence>
<protein>
    <recommendedName>
        <fullName evidence="12">Cytochrome P450</fullName>
    </recommendedName>
</protein>
<dbReference type="Proteomes" id="UP000663861">
    <property type="component" value="Unassembled WGS sequence"/>
</dbReference>
<dbReference type="GO" id="GO:0004497">
    <property type="term" value="F:monooxygenase activity"/>
    <property type="evidence" value="ECO:0007669"/>
    <property type="project" value="UniProtKB-KW"/>
</dbReference>
<keyword evidence="4" id="KW-0349">Heme</keyword>
<comment type="pathway">
    <text evidence="2">Secondary metabolite biosynthesis.</text>
</comment>
<dbReference type="AlphaFoldDB" id="A0A8H3HDA9"/>
<evidence type="ECO:0000256" key="5">
    <source>
        <dbReference type="ARBA" id="ARBA00022723"/>
    </source>
</evidence>
<evidence type="ECO:0000256" key="4">
    <source>
        <dbReference type="ARBA" id="ARBA00022617"/>
    </source>
</evidence>
<name>A0A8H3HDA9_9AGAM</name>
<keyword evidence="6" id="KW-0560">Oxidoreductase</keyword>
<comment type="caution">
    <text evidence="10">The sequence shown here is derived from an EMBL/GenBank/DDBJ whole genome shotgun (WGS) entry which is preliminary data.</text>
</comment>
<dbReference type="Pfam" id="PF00067">
    <property type="entry name" value="p450"/>
    <property type="match status" value="1"/>
</dbReference>
<reference evidence="10" key="1">
    <citation type="submission" date="2021-01" db="EMBL/GenBank/DDBJ databases">
        <authorList>
            <person name="Kaushik A."/>
        </authorList>
    </citation>
    <scope>NUCLEOTIDE SEQUENCE</scope>
    <source>
        <strain evidence="10">AG4-RS23</strain>
    </source>
</reference>
<evidence type="ECO:0000313" key="10">
    <source>
        <dbReference type="EMBL" id="CAE6520679.1"/>
    </source>
</evidence>
<dbReference type="EMBL" id="CAJMWY010004134">
    <property type="protein sequence ID" value="CAE6520679.1"/>
    <property type="molecule type" value="Genomic_DNA"/>
</dbReference>
<proteinExistence type="inferred from homology"/>
<keyword evidence="7" id="KW-0408">Iron</keyword>
<comment type="cofactor">
    <cofactor evidence="1">
        <name>heme</name>
        <dbReference type="ChEBI" id="CHEBI:30413"/>
    </cofactor>
</comment>
<accession>A0A8H3HDA9</accession>
<feature type="signal peptide" evidence="9">
    <location>
        <begin position="1"/>
        <end position="20"/>
    </location>
</feature>
<dbReference type="Gene3D" id="1.10.630.10">
    <property type="entry name" value="Cytochrome P450"/>
    <property type="match status" value="1"/>
</dbReference>
<evidence type="ECO:0000256" key="6">
    <source>
        <dbReference type="ARBA" id="ARBA00023002"/>
    </source>
</evidence>
<dbReference type="InterPro" id="IPR050121">
    <property type="entry name" value="Cytochrome_P450_monoxygenase"/>
</dbReference>
<sequence length="223" mass="25608">LGISLLFLPTLPVLYWLVHTIVKARFSSIRHLLGPDTAHWLWGHELIAYESPYEEAYTKWMDTYGPTYKLKGALFQPDIIVTADHEAIAWIYGKGVYSYVKSPIIRPLLERLMGRGLVWAEGSTHKRQRQQLSPFFTTQAIRDTFDTINTSAHRGVENLEIHINEHADNSKKGLVLDISEWTSSITLDIIGRFAFNYDFESGKSRAAQVIKHSWREQIKTGLH</sequence>
<dbReference type="InterPro" id="IPR001128">
    <property type="entry name" value="Cyt_P450"/>
</dbReference>
<dbReference type="SUPFAM" id="SSF48264">
    <property type="entry name" value="Cytochrome P450"/>
    <property type="match status" value="1"/>
</dbReference>
<feature type="non-terminal residue" evidence="10">
    <location>
        <position position="1"/>
    </location>
</feature>
<keyword evidence="9" id="KW-0732">Signal</keyword>
<evidence type="ECO:0000256" key="8">
    <source>
        <dbReference type="ARBA" id="ARBA00023033"/>
    </source>
</evidence>
<feature type="non-terminal residue" evidence="10">
    <location>
        <position position="223"/>
    </location>
</feature>
<keyword evidence="5" id="KW-0479">Metal-binding</keyword>
<evidence type="ECO:0008006" key="12">
    <source>
        <dbReference type="Google" id="ProtNLM"/>
    </source>
</evidence>
<organism evidence="10 11">
    <name type="scientific">Rhizoctonia solani</name>
    <dbReference type="NCBI Taxonomy" id="456999"/>
    <lineage>
        <taxon>Eukaryota</taxon>
        <taxon>Fungi</taxon>
        <taxon>Dikarya</taxon>
        <taxon>Basidiomycota</taxon>
        <taxon>Agaricomycotina</taxon>
        <taxon>Agaricomycetes</taxon>
        <taxon>Cantharellales</taxon>
        <taxon>Ceratobasidiaceae</taxon>
        <taxon>Rhizoctonia</taxon>
    </lineage>
</organism>
<dbReference type="GO" id="GO:0016705">
    <property type="term" value="F:oxidoreductase activity, acting on paired donors, with incorporation or reduction of molecular oxygen"/>
    <property type="evidence" value="ECO:0007669"/>
    <property type="project" value="InterPro"/>
</dbReference>
<evidence type="ECO:0000313" key="11">
    <source>
        <dbReference type="Proteomes" id="UP000663861"/>
    </source>
</evidence>
<keyword evidence="8" id="KW-0503">Monooxygenase</keyword>
<dbReference type="InterPro" id="IPR036396">
    <property type="entry name" value="Cyt_P450_sf"/>
</dbReference>
<dbReference type="GO" id="GO:0020037">
    <property type="term" value="F:heme binding"/>
    <property type="evidence" value="ECO:0007669"/>
    <property type="project" value="InterPro"/>
</dbReference>
<evidence type="ECO:0000256" key="2">
    <source>
        <dbReference type="ARBA" id="ARBA00005179"/>
    </source>
</evidence>
<evidence type="ECO:0000256" key="1">
    <source>
        <dbReference type="ARBA" id="ARBA00001971"/>
    </source>
</evidence>
<feature type="chain" id="PRO_5034551732" description="Cytochrome P450" evidence="9">
    <location>
        <begin position="21"/>
        <end position="223"/>
    </location>
</feature>
<gene>
    <name evidence="10" type="ORF">RDB_LOCUS155185</name>
</gene>
<comment type="similarity">
    <text evidence="3">Belongs to the cytochrome P450 family.</text>
</comment>